<comment type="caution">
    <text evidence="1">The sequence shown here is derived from an EMBL/GenBank/DDBJ whole genome shotgun (WGS) entry which is preliminary data.</text>
</comment>
<proteinExistence type="predicted"/>
<sequence>MKKTWSDQTSNAAAIKGEDVAAIHAGAIVDQVQRIVQSEIKSGSEEFSLGLVVGGLVDGNIGIWSPRILISPQENEVALVQQLTRHKGPVRGLEFSCLSPNHLASGAEEGEICIWDIFKPSEPTHFPPLKGSASAKQVVWDLSSPSLRIWDMRNTMSPLREVVGHNKGVVAMSWCPSDSSYLLTCAKDNRTICLRHNVAESQVTADINISQEPKHEALTIGSSESK</sequence>
<protein>
    <submittedName>
        <fullName evidence="1">Uncharacterized protein</fullName>
    </submittedName>
</protein>
<accession>A0ACB8ZPQ1</accession>
<reference evidence="1 2" key="2">
    <citation type="journal article" date="2022" name="Mol. Ecol. Resour.">
        <title>The genomes of chicory, endive, great burdock and yacon provide insights into Asteraceae paleo-polyploidization history and plant inulin production.</title>
        <authorList>
            <person name="Fan W."/>
            <person name="Wang S."/>
            <person name="Wang H."/>
            <person name="Wang A."/>
            <person name="Jiang F."/>
            <person name="Liu H."/>
            <person name="Zhao H."/>
            <person name="Xu D."/>
            <person name="Zhang Y."/>
        </authorList>
    </citation>
    <scope>NUCLEOTIDE SEQUENCE [LARGE SCALE GENOMIC DNA]</scope>
    <source>
        <strain evidence="2">cv. Punajuju</strain>
        <tissue evidence="1">Leaves</tissue>
    </source>
</reference>
<evidence type="ECO:0000313" key="1">
    <source>
        <dbReference type="EMBL" id="KAI3699628.1"/>
    </source>
</evidence>
<reference evidence="2" key="1">
    <citation type="journal article" date="2022" name="Mol. Ecol. Resour.">
        <title>The genomes of chicory, endive, great burdock and yacon provide insights into Asteraceae palaeo-polyploidization history and plant inulin production.</title>
        <authorList>
            <person name="Fan W."/>
            <person name="Wang S."/>
            <person name="Wang H."/>
            <person name="Wang A."/>
            <person name="Jiang F."/>
            <person name="Liu H."/>
            <person name="Zhao H."/>
            <person name="Xu D."/>
            <person name="Zhang Y."/>
        </authorList>
    </citation>
    <scope>NUCLEOTIDE SEQUENCE [LARGE SCALE GENOMIC DNA]</scope>
    <source>
        <strain evidence="2">cv. Punajuju</strain>
    </source>
</reference>
<name>A0ACB8ZPQ1_CICIN</name>
<evidence type="ECO:0000313" key="2">
    <source>
        <dbReference type="Proteomes" id="UP001055811"/>
    </source>
</evidence>
<dbReference type="Proteomes" id="UP001055811">
    <property type="component" value="Linkage Group LG08"/>
</dbReference>
<gene>
    <name evidence="1" type="ORF">L2E82_44052</name>
</gene>
<keyword evidence="2" id="KW-1185">Reference proteome</keyword>
<organism evidence="1 2">
    <name type="scientific">Cichorium intybus</name>
    <name type="common">Chicory</name>
    <dbReference type="NCBI Taxonomy" id="13427"/>
    <lineage>
        <taxon>Eukaryota</taxon>
        <taxon>Viridiplantae</taxon>
        <taxon>Streptophyta</taxon>
        <taxon>Embryophyta</taxon>
        <taxon>Tracheophyta</taxon>
        <taxon>Spermatophyta</taxon>
        <taxon>Magnoliopsida</taxon>
        <taxon>eudicotyledons</taxon>
        <taxon>Gunneridae</taxon>
        <taxon>Pentapetalae</taxon>
        <taxon>asterids</taxon>
        <taxon>campanulids</taxon>
        <taxon>Asterales</taxon>
        <taxon>Asteraceae</taxon>
        <taxon>Cichorioideae</taxon>
        <taxon>Cichorieae</taxon>
        <taxon>Cichoriinae</taxon>
        <taxon>Cichorium</taxon>
    </lineage>
</organism>
<dbReference type="EMBL" id="CM042016">
    <property type="protein sequence ID" value="KAI3699628.1"/>
    <property type="molecule type" value="Genomic_DNA"/>
</dbReference>